<dbReference type="Pfam" id="PF03328">
    <property type="entry name" value="HpcH_HpaI"/>
    <property type="match status" value="1"/>
</dbReference>
<dbReference type="SUPFAM" id="SSF51621">
    <property type="entry name" value="Phosphoenolpyruvate/pyruvate domain"/>
    <property type="match status" value="1"/>
</dbReference>
<evidence type="ECO:0000256" key="3">
    <source>
        <dbReference type="ARBA" id="ARBA00023239"/>
    </source>
</evidence>
<dbReference type="PANTHER" id="PTHR30502:SF0">
    <property type="entry name" value="PHOSPHOENOLPYRUVATE CARBOXYLASE FAMILY PROTEIN"/>
    <property type="match status" value="1"/>
</dbReference>
<dbReference type="GO" id="GO:0005737">
    <property type="term" value="C:cytoplasm"/>
    <property type="evidence" value="ECO:0007669"/>
    <property type="project" value="TreeGrafter"/>
</dbReference>
<evidence type="ECO:0000313" key="6">
    <source>
        <dbReference type="Proteomes" id="UP001222932"/>
    </source>
</evidence>
<comment type="similarity">
    <text evidence="1">Belongs to the HpcH/HpaI aldolase family.</text>
</comment>
<accession>A0AAD3U0D1</accession>
<comment type="caution">
    <text evidence="5">The sequence shown here is derived from an EMBL/GenBank/DDBJ whole genome shotgun (WGS) entry which is preliminary data.</text>
</comment>
<name>A0AAD3U0D1_9TREE</name>
<keyword evidence="6" id="KW-1185">Reference proteome</keyword>
<dbReference type="InterPro" id="IPR015813">
    <property type="entry name" value="Pyrv/PenolPyrv_kinase-like_dom"/>
</dbReference>
<keyword evidence="2" id="KW-0479">Metal-binding</keyword>
<protein>
    <recommendedName>
        <fullName evidence="4">HpcH/HpaI aldolase/citrate lyase domain-containing protein</fullName>
    </recommendedName>
</protein>
<dbReference type="PANTHER" id="PTHR30502">
    <property type="entry name" value="2-KETO-3-DEOXY-L-RHAMNONATE ALDOLASE"/>
    <property type="match status" value="1"/>
</dbReference>
<evidence type="ECO:0000256" key="2">
    <source>
        <dbReference type="ARBA" id="ARBA00022723"/>
    </source>
</evidence>
<sequence length="253" mass="27405">MMHKRTYLKNALKQNEPGIGMWLTMGGSALAKTCATIPGFNWMLIDAEHGQITDKDYFDLCNHITAEQISPIIRIPSDESWMIKRALDSGAHGIMTPMCHDAATAKRIVDTSKFAPVGTRGCGSPFTHQVFGVKEGEYETTCDDNLLVIVQIESADGVKNVAEIAAVPGVDVLFCGPFDLAKSMNVPFGGKEHEAAIAKIVEETHKAGKKAAIFCTSGAQAKQRLMEGYDVVSICEDTASIVTEVSRQLEALK</sequence>
<dbReference type="Gene3D" id="3.20.20.60">
    <property type="entry name" value="Phosphoenolpyruvate-binding domains"/>
    <property type="match status" value="1"/>
</dbReference>
<dbReference type="InterPro" id="IPR040442">
    <property type="entry name" value="Pyrv_kinase-like_dom_sf"/>
</dbReference>
<organism evidence="5 6">
    <name type="scientific">Cutaneotrichosporon spelunceum</name>
    <dbReference type="NCBI Taxonomy" id="1672016"/>
    <lineage>
        <taxon>Eukaryota</taxon>
        <taxon>Fungi</taxon>
        <taxon>Dikarya</taxon>
        <taxon>Basidiomycota</taxon>
        <taxon>Agaricomycotina</taxon>
        <taxon>Tremellomycetes</taxon>
        <taxon>Trichosporonales</taxon>
        <taxon>Trichosporonaceae</taxon>
        <taxon>Cutaneotrichosporon</taxon>
    </lineage>
</organism>
<dbReference type="EMBL" id="BTCM01000009">
    <property type="protein sequence ID" value="GMK59944.1"/>
    <property type="molecule type" value="Genomic_DNA"/>
</dbReference>
<reference evidence="5" key="1">
    <citation type="journal article" date="2023" name="BMC Genomics">
        <title>Chromosome-level genome assemblies of Cutaneotrichosporon spp. (Trichosporonales, Basidiomycota) reveal imbalanced evolution between nucleotide sequences and chromosome synteny.</title>
        <authorList>
            <person name="Kobayashi Y."/>
            <person name="Kayamori A."/>
            <person name="Aoki K."/>
            <person name="Shiwa Y."/>
            <person name="Matsutani M."/>
            <person name="Fujita N."/>
            <person name="Sugita T."/>
            <person name="Iwasaki W."/>
            <person name="Tanaka N."/>
            <person name="Takashima M."/>
        </authorList>
    </citation>
    <scope>NUCLEOTIDE SEQUENCE</scope>
    <source>
        <strain evidence="5">HIS016</strain>
    </source>
</reference>
<evidence type="ECO:0000259" key="4">
    <source>
        <dbReference type="Pfam" id="PF03328"/>
    </source>
</evidence>
<evidence type="ECO:0000313" key="5">
    <source>
        <dbReference type="EMBL" id="GMK59944.1"/>
    </source>
</evidence>
<feature type="domain" description="HpcH/HpaI aldolase/citrate lyase" evidence="4">
    <location>
        <begin position="19"/>
        <end position="241"/>
    </location>
</feature>
<dbReference type="Proteomes" id="UP001222932">
    <property type="component" value="Unassembled WGS sequence"/>
</dbReference>
<dbReference type="GO" id="GO:0016832">
    <property type="term" value="F:aldehyde-lyase activity"/>
    <property type="evidence" value="ECO:0007669"/>
    <property type="project" value="TreeGrafter"/>
</dbReference>
<dbReference type="AlphaFoldDB" id="A0AAD3U0D1"/>
<reference evidence="5" key="2">
    <citation type="submission" date="2023-06" db="EMBL/GenBank/DDBJ databases">
        <authorList>
            <person name="Kobayashi Y."/>
            <person name="Kayamori A."/>
            <person name="Aoki K."/>
            <person name="Shiwa Y."/>
            <person name="Fujita N."/>
            <person name="Sugita T."/>
            <person name="Iwasaki W."/>
            <person name="Tanaka N."/>
            <person name="Takashima M."/>
        </authorList>
    </citation>
    <scope>NUCLEOTIDE SEQUENCE</scope>
    <source>
        <strain evidence="5">HIS016</strain>
    </source>
</reference>
<dbReference type="InterPro" id="IPR005000">
    <property type="entry name" value="Aldolase/citrate-lyase_domain"/>
</dbReference>
<dbReference type="GO" id="GO:0046872">
    <property type="term" value="F:metal ion binding"/>
    <property type="evidence" value="ECO:0007669"/>
    <property type="project" value="UniProtKB-KW"/>
</dbReference>
<proteinExistence type="inferred from homology"/>
<keyword evidence="3" id="KW-0456">Lyase</keyword>
<gene>
    <name evidence="5" type="ORF">CspeluHIS016_0901610</name>
</gene>
<evidence type="ECO:0000256" key="1">
    <source>
        <dbReference type="ARBA" id="ARBA00005568"/>
    </source>
</evidence>
<dbReference type="InterPro" id="IPR050251">
    <property type="entry name" value="HpcH-HpaI_aldolase"/>
</dbReference>